<dbReference type="HOGENOM" id="CLU_2505499_0_0_11"/>
<dbReference type="EMBL" id="CP009110">
    <property type="protein sequence ID" value="AIJ23391.1"/>
    <property type="molecule type" value="Genomic_DNA"/>
</dbReference>
<dbReference type="Proteomes" id="UP000062973">
    <property type="component" value="Chromosome"/>
</dbReference>
<evidence type="ECO:0000313" key="2">
    <source>
        <dbReference type="Proteomes" id="UP000062973"/>
    </source>
</evidence>
<organism evidence="1 2">
    <name type="scientific">Amycolatopsis methanolica 239</name>
    <dbReference type="NCBI Taxonomy" id="1068978"/>
    <lineage>
        <taxon>Bacteria</taxon>
        <taxon>Bacillati</taxon>
        <taxon>Actinomycetota</taxon>
        <taxon>Actinomycetes</taxon>
        <taxon>Pseudonocardiales</taxon>
        <taxon>Pseudonocardiaceae</taxon>
        <taxon>Amycolatopsis</taxon>
        <taxon>Amycolatopsis methanolica group</taxon>
    </lineage>
</organism>
<dbReference type="KEGG" id="amq:AMETH_3299"/>
<accession>A0A076MWE3</accession>
<proteinExistence type="predicted"/>
<dbReference type="PATRIC" id="fig|1068978.7.peg.3525"/>
<sequence length="85" mass="8834">MREASVSAVGCCAPGPPPDIVNNLGAPGEEELTALLRDLRGSIHIDTDAAATPDVPSHGRWHARVRIPGLGLPSARLASRFVESG</sequence>
<name>A0A076MWE3_AMYME</name>
<gene>
    <name evidence="1" type="ORF">AMETH_3299</name>
</gene>
<reference evidence="1 2" key="1">
    <citation type="submission" date="2014-07" db="EMBL/GenBank/DDBJ databases">
        <title>Whole Genome Sequence of the Amycolatopsis methanolica 239.</title>
        <authorList>
            <person name="Tang B."/>
        </authorList>
    </citation>
    <scope>NUCLEOTIDE SEQUENCE [LARGE SCALE GENOMIC DNA]</scope>
    <source>
        <strain evidence="1 2">239</strain>
    </source>
</reference>
<evidence type="ECO:0000313" key="1">
    <source>
        <dbReference type="EMBL" id="AIJ23391.1"/>
    </source>
</evidence>
<dbReference type="AlphaFoldDB" id="A0A076MWE3"/>
<keyword evidence="2" id="KW-1185">Reference proteome</keyword>
<protein>
    <submittedName>
        <fullName evidence="1">Uncharacterized protein</fullName>
    </submittedName>
</protein>